<accession>A0ABS6JID8</accession>
<name>A0ABS6JID8_9BACI</name>
<evidence type="ECO:0000313" key="2">
    <source>
        <dbReference type="Proteomes" id="UP000784880"/>
    </source>
</evidence>
<sequence>MLLHTSPLEDKVEFFESGSLEQLERQISKKVEDNQAIMLTVHHVSHQVAIDPQSGKRHYSAVVHFKTKK</sequence>
<gene>
    <name evidence="1" type="ORF">KS419_16610</name>
</gene>
<organism evidence="1 2">
    <name type="scientific">Evansella tamaricis</name>
    <dbReference type="NCBI Taxonomy" id="2069301"/>
    <lineage>
        <taxon>Bacteria</taxon>
        <taxon>Bacillati</taxon>
        <taxon>Bacillota</taxon>
        <taxon>Bacilli</taxon>
        <taxon>Bacillales</taxon>
        <taxon>Bacillaceae</taxon>
        <taxon>Evansella</taxon>
    </lineage>
</organism>
<protein>
    <submittedName>
        <fullName evidence="1">YrzA family protein</fullName>
    </submittedName>
</protein>
<dbReference type="InterPro" id="IPR019686">
    <property type="entry name" value="DUF2536"/>
</dbReference>
<dbReference type="Proteomes" id="UP000784880">
    <property type="component" value="Unassembled WGS sequence"/>
</dbReference>
<dbReference type="EMBL" id="JAHQCS010000134">
    <property type="protein sequence ID" value="MBU9713351.1"/>
    <property type="molecule type" value="Genomic_DNA"/>
</dbReference>
<evidence type="ECO:0000313" key="1">
    <source>
        <dbReference type="EMBL" id="MBU9713351.1"/>
    </source>
</evidence>
<reference evidence="1 2" key="1">
    <citation type="submission" date="2021-06" db="EMBL/GenBank/DDBJ databases">
        <title>Bacillus sp. RD4P76, an endophyte from a halophyte.</title>
        <authorList>
            <person name="Sun J.-Q."/>
        </authorList>
    </citation>
    <scope>NUCLEOTIDE SEQUENCE [LARGE SCALE GENOMIC DNA]</scope>
    <source>
        <strain evidence="1 2">CGMCC 1.15917</strain>
    </source>
</reference>
<comment type="caution">
    <text evidence="1">The sequence shown here is derived from an EMBL/GenBank/DDBJ whole genome shotgun (WGS) entry which is preliminary data.</text>
</comment>
<keyword evidence="2" id="KW-1185">Reference proteome</keyword>
<proteinExistence type="predicted"/>
<dbReference type="Pfam" id="PF10750">
    <property type="entry name" value="DUF2536"/>
    <property type="match status" value="1"/>
</dbReference>
<dbReference type="RefSeq" id="WP_217067512.1">
    <property type="nucleotide sequence ID" value="NZ_JAHQCS010000134.1"/>
</dbReference>